<feature type="region of interest" description="Disordered" evidence="1">
    <location>
        <begin position="1"/>
        <end position="65"/>
    </location>
</feature>
<protein>
    <submittedName>
        <fullName evidence="2">Uncharacterized protein</fullName>
    </submittedName>
</protein>
<dbReference type="AlphaFoldDB" id="A0A7T8GZF7"/>
<accession>A0A7T8GZF7</accession>
<reference evidence="3" key="1">
    <citation type="submission" date="2021-01" db="EMBL/GenBank/DDBJ databases">
        <title>Caligus Genome Assembly.</title>
        <authorList>
            <person name="Gallardo-Escarate C."/>
        </authorList>
    </citation>
    <scope>NUCLEOTIDE SEQUENCE [LARGE SCALE GENOMIC DNA]</scope>
</reference>
<evidence type="ECO:0000313" key="2">
    <source>
        <dbReference type="EMBL" id="QQP40638.1"/>
    </source>
</evidence>
<name>A0A7T8GZF7_CALRO</name>
<evidence type="ECO:0000256" key="1">
    <source>
        <dbReference type="SAM" id="MobiDB-lite"/>
    </source>
</evidence>
<feature type="compositionally biased region" description="Basic and acidic residues" evidence="1">
    <location>
        <begin position="56"/>
        <end position="65"/>
    </location>
</feature>
<organism evidence="2 3">
    <name type="scientific">Caligus rogercresseyi</name>
    <name type="common">Sea louse</name>
    <dbReference type="NCBI Taxonomy" id="217165"/>
    <lineage>
        <taxon>Eukaryota</taxon>
        <taxon>Metazoa</taxon>
        <taxon>Ecdysozoa</taxon>
        <taxon>Arthropoda</taxon>
        <taxon>Crustacea</taxon>
        <taxon>Multicrustacea</taxon>
        <taxon>Hexanauplia</taxon>
        <taxon>Copepoda</taxon>
        <taxon>Siphonostomatoida</taxon>
        <taxon>Caligidae</taxon>
        <taxon>Caligus</taxon>
    </lineage>
</organism>
<proteinExistence type="predicted"/>
<feature type="compositionally biased region" description="Basic and acidic residues" evidence="1">
    <location>
        <begin position="8"/>
        <end position="23"/>
    </location>
</feature>
<keyword evidence="3" id="KW-1185">Reference proteome</keyword>
<evidence type="ECO:0000313" key="3">
    <source>
        <dbReference type="Proteomes" id="UP000595437"/>
    </source>
</evidence>
<gene>
    <name evidence="2" type="ORF">FKW44_014751</name>
</gene>
<dbReference type="Proteomes" id="UP000595437">
    <property type="component" value="Chromosome 10"/>
</dbReference>
<sequence>MEDLQEEPETKQSNEKTWIEETPAHQTAQPGVTGRLLTRSLVGAKVQAEEEEEETQEHPDGALGQ</sequence>
<dbReference type="EMBL" id="CP045899">
    <property type="protein sequence ID" value="QQP40638.1"/>
    <property type="molecule type" value="Genomic_DNA"/>
</dbReference>